<sequence>MVATQHASPMAAGVLKNLESGLAPAKAAPPVRPTKPSTEIMKQLEQAKANSQANSPAPKRPPLPKETSALVEPVKATSQPNSQAPKRPPLPKEMQKIKERINTHEEKVGDVGSAQKEADISQPAHRFLVSMQGHGYPWSLVTEPMVGQPQAASSEHAEVVTLPVEASNTGPAKDITSSPVVLTQERLAGTVDVPAYRFISTMAGHYGFPQTHAVVGAQIKRKEQHVHKDSQMAKLFTSMSIKTKTFVNSVMTHKPTKAGKNKQARNTDAVVPAYRFLTSMQGYGYPITHTVMPVVPKTAVADTATQNDLVVPAYRFMTSMQGHGYPYTPAMSPKEAAKAKRSFMESVMGGATHLINSIKSSTKSAKTALPSTDKVDDGNKKSGPAVPAYRFMTSMQGHGYPVTNMASRSSSLTAKKQPPAKRKSIMQEFMGKLTDVKGGNHKIAKVLEPVEIPAYRFMTSMQGYGYPVVPRSPTAEKPPTRPNGHPAPFKVSIDKVCVEAHKEAEGESSKKDIETQQLAKNKPQRPKSLEKQNGFMKFFKKLTTKTTKPASAKASKESLHESAEHKNKSKGKAKGKEAEQTVEAPKPQEEITDKEDTVVEDKIETPKTE</sequence>
<reference evidence="2 3" key="1">
    <citation type="submission" date="2011-02" db="EMBL/GenBank/DDBJ databases">
        <title>The Genome Sequence of Sphaeroforma arctica JP610.</title>
        <authorList>
            <consortium name="The Broad Institute Genome Sequencing Platform"/>
            <person name="Russ C."/>
            <person name="Cuomo C."/>
            <person name="Young S.K."/>
            <person name="Zeng Q."/>
            <person name="Gargeya S."/>
            <person name="Alvarado L."/>
            <person name="Berlin A."/>
            <person name="Chapman S.B."/>
            <person name="Chen Z."/>
            <person name="Freedman E."/>
            <person name="Gellesch M."/>
            <person name="Goldberg J."/>
            <person name="Griggs A."/>
            <person name="Gujja S."/>
            <person name="Heilman E."/>
            <person name="Heiman D."/>
            <person name="Howarth C."/>
            <person name="Mehta T."/>
            <person name="Neiman D."/>
            <person name="Pearson M."/>
            <person name="Roberts A."/>
            <person name="Saif S."/>
            <person name="Shea T."/>
            <person name="Shenoy N."/>
            <person name="Sisk P."/>
            <person name="Stolte C."/>
            <person name="Sykes S."/>
            <person name="White J."/>
            <person name="Yandava C."/>
            <person name="Burger G."/>
            <person name="Gray M.W."/>
            <person name="Holland P.W.H."/>
            <person name="King N."/>
            <person name="Lang F.B.F."/>
            <person name="Roger A.J."/>
            <person name="Ruiz-Trillo I."/>
            <person name="Haas B."/>
            <person name="Nusbaum C."/>
            <person name="Birren B."/>
        </authorList>
    </citation>
    <scope>NUCLEOTIDE SEQUENCE [LARGE SCALE GENOMIC DNA]</scope>
    <source>
        <strain evidence="2 3">JP610</strain>
    </source>
</reference>
<feature type="compositionally biased region" description="Basic and acidic residues" evidence="1">
    <location>
        <begin position="501"/>
        <end position="514"/>
    </location>
</feature>
<feature type="region of interest" description="Disordered" evidence="1">
    <location>
        <begin position="469"/>
        <end position="489"/>
    </location>
</feature>
<feature type="compositionally biased region" description="Basic and acidic residues" evidence="1">
    <location>
        <begin position="554"/>
        <end position="566"/>
    </location>
</feature>
<dbReference type="EMBL" id="KQ243873">
    <property type="protein sequence ID" value="KNC75068.1"/>
    <property type="molecule type" value="Genomic_DNA"/>
</dbReference>
<evidence type="ECO:0000313" key="2">
    <source>
        <dbReference type="EMBL" id="KNC75068.1"/>
    </source>
</evidence>
<keyword evidence="3" id="KW-1185">Reference proteome</keyword>
<name>A0A0L0FGC5_9EUKA</name>
<dbReference type="Proteomes" id="UP000054560">
    <property type="component" value="Unassembled WGS sequence"/>
</dbReference>
<feature type="region of interest" description="Disordered" evidence="1">
    <location>
        <begin position="362"/>
        <end position="382"/>
    </location>
</feature>
<organism evidence="2 3">
    <name type="scientific">Sphaeroforma arctica JP610</name>
    <dbReference type="NCBI Taxonomy" id="667725"/>
    <lineage>
        <taxon>Eukaryota</taxon>
        <taxon>Ichthyosporea</taxon>
        <taxon>Ichthyophonida</taxon>
        <taxon>Sphaeroforma</taxon>
    </lineage>
</organism>
<feature type="compositionally biased region" description="Low complexity" evidence="1">
    <location>
        <begin position="544"/>
        <end position="553"/>
    </location>
</feature>
<gene>
    <name evidence="2" type="ORF">SARC_12400</name>
</gene>
<dbReference type="AlphaFoldDB" id="A0A0L0FGC5"/>
<dbReference type="GeneID" id="25912904"/>
<evidence type="ECO:0000313" key="3">
    <source>
        <dbReference type="Proteomes" id="UP000054560"/>
    </source>
</evidence>
<protein>
    <submittedName>
        <fullName evidence="2">Uncharacterized protein</fullName>
    </submittedName>
</protein>
<feature type="region of interest" description="Disordered" evidence="1">
    <location>
        <begin position="501"/>
        <end position="609"/>
    </location>
</feature>
<feature type="region of interest" description="Disordered" evidence="1">
    <location>
        <begin position="24"/>
        <end position="92"/>
    </location>
</feature>
<dbReference type="RefSeq" id="XP_014148970.1">
    <property type="nucleotide sequence ID" value="XM_014293495.1"/>
</dbReference>
<evidence type="ECO:0000256" key="1">
    <source>
        <dbReference type="SAM" id="MobiDB-lite"/>
    </source>
</evidence>
<proteinExistence type="predicted"/>
<accession>A0A0L0FGC5</accession>
<feature type="compositionally biased region" description="Basic and acidic residues" evidence="1">
    <location>
        <begin position="586"/>
        <end position="609"/>
    </location>
</feature>